<dbReference type="InterPro" id="IPR052701">
    <property type="entry name" value="GAG_Ulvan_Degrading_Sulfatases"/>
</dbReference>
<dbReference type="EMBL" id="BTRK01000002">
    <property type="protein sequence ID" value="GMR35302.1"/>
    <property type="molecule type" value="Genomic_DNA"/>
</dbReference>
<dbReference type="Pfam" id="PF14707">
    <property type="entry name" value="Sulfatase_C"/>
    <property type="match status" value="1"/>
</dbReference>
<name>A0AAN4Z687_9BILA</name>
<evidence type="ECO:0000256" key="2">
    <source>
        <dbReference type="ARBA" id="ARBA00008779"/>
    </source>
</evidence>
<dbReference type="Gene3D" id="3.40.720.10">
    <property type="entry name" value="Alkaline Phosphatase, subunit A"/>
    <property type="match status" value="1"/>
</dbReference>
<dbReference type="Pfam" id="PF00884">
    <property type="entry name" value="Sulfatase"/>
    <property type="match status" value="1"/>
</dbReference>
<organism evidence="5 6">
    <name type="scientific">Pristionchus mayeri</name>
    <dbReference type="NCBI Taxonomy" id="1317129"/>
    <lineage>
        <taxon>Eukaryota</taxon>
        <taxon>Metazoa</taxon>
        <taxon>Ecdysozoa</taxon>
        <taxon>Nematoda</taxon>
        <taxon>Chromadorea</taxon>
        <taxon>Rhabditida</taxon>
        <taxon>Rhabditina</taxon>
        <taxon>Diplogasteromorpha</taxon>
        <taxon>Diplogasteroidea</taxon>
        <taxon>Neodiplogasteridae</taxon>
        <taxon>Pristionchus</taxon>
    </lineage>
</organism>
<dbReference type="Proteomes" id="UP001328107">
    <property type="component" value="Unassembled WGS sequence"/>
</dbReference>
<keyword evidence="6" id="KW-1185">Reference proteome</keyword>
<evidence type="ECO:0000259" key="4">
    <source>
        <dbReference type="Pfam" id="PF00884"/>
    </source>
</evidence>
<protein>
    <recommendedName>
        <fullName evidence="4">Sulfatase N-terminal domain-containing protein</fullName>
    </recommendedName>
</protein>
<evidence type="ECO:0000313" key="6">
    <source>
        <dbReference type="Proteomes" id="UP001328107"/>
    </source>
</evidence>
<dbReference type="SUPFAM" id="SSF53649">
    <property type="entry name" value="Alkaline phosphatase-like"/>
    <property type="match status" value="1"/>
</dbReference>
<gene>
    <name evidence="5" type="ORF">PMAYCL1PPCAC_05497</name>
</gene>
<keyword evidence="3" id="KW-0378">Hydrolase</keyword>
<sequence>GYATGMVGKWHLGINEELSDDGAHLPSKRGFDYVGVNLPFTNVWECDTTKELYAKGPNRTLCFLYDGDEIVQQPMQFEHMTENLVADWRHFLAERRTEPNRPFFFYFSFPHVHSAQFASSAFLGKSMRGLYGDNINEMAWAVGEVLDSIRSADIAEETLVVLMSDHGPHVELCLNGGSTAGLKGGKSNSYEGGFRIPFVAWQPGSIEAGRVSHEVVSSMDIYRTFLERNKCAAADAIRPQKHLDGANIWNELRGAETEGQLAKKRPIVYYCNTHLMAVRIGRFKVHFKTSPIFINETAAQTLANWCPGGKPKDDWYVSQKCPDEELIVHDPPLVFDLDADPFEMYPFTPSEKTDAIRHKASVFIGEHRSSIIQVKQQLGKYNTSLLPCCDPPACQCDKLGRRKDGVKSADMKRFDKMAERQGILEAEENMLGELIDEAAQTVHKNRAAHRRQKLHRQRRTTDSEERSFEEAQLLNWFNW</sequence>
<dbReference type="PANTHER" id="PTHR43751">
    <property type="entry name" value="SULFATASE"/>
    <property type="match status" value="1"/>
</dbReference>
<dbReference type="PANTHER" id="PTHR43751:SF2">
    <property type="entry name" value="SULFATASE N-TERMINAL DOMAIN-CONTAINING PROTEIN"/>
    <property type="match status" value="1"/>
</dbReference>
<dbReference type="PROSITE" id="PS00149">
    <property type="entry name" value="SULFATASE_2"/>
    <property type="match status" value="1"/>
</dbReference>
<dbReference type="InterPro" id="IPR017850">
    <property type="entry name" value="Alkaline_phosphatase_core_sf"/>
</dbReference>
<comment type="caution">
    <text evidence="5">The sequence shown here is derived from an EMBL/GenBank/DDBJ whole genome shotgun (WGS) entry which is preliminary data.</text>
</comment>
<dbReference type="InterPro" id="IPR000917">
    <property type="entry name" value="Sulfatase_N"/>
</dbReference>
<evidence type="ECO:0000256" key="1">
    <source>
        <dbReference type="ARBA" id="ARBA00001913"/>
    </source>
</evidence>
<dbReference type="GO" id="GO:0016787">
    <property type="term" value="F:hydrolase activity"/>
    <property type="evidence" value="ECO:0007669"/>
    <property type="project" value="UniProtKB-KW"/>
</dbReference>
<evidence type="ECO:0000256" key="3">
    <source>
        <dbReference type="ARBA" id="ARBA00022801"/>
    </source>
</evidence>
<accession>A0AAN4Z687</accession>
<feature type="domain" description="Sulfatase N-terminal" evidence="4">
    <location>
        <begin position="1"/>
        <end position="227"/>
    </location>
</feature>
<dbReference type="Gene3D" id="3.30.1120.10">
    <property type="match status" value="1"/>
</dbReference>
<comment type="cofactor">
    <cofactor evidence="1">
        <name>Ca(2+)</name>
        <dbReference type="ChEBI" id="CHEBI:29108"/>
    </cofactor>
</comment>
<dbReference type="AlphaFoldDB" id="A0AAN4Z687"/>
<evidence type="ECO:0000313" key="5">
    <source>
        <dbReference type="EMBL" id="GMR35302.1"/>
    </source>
</evidence>
<proteinExistence type="inferred from homology"/>
<comment type="similarity">
    <text evidence="2">Belongs to the sulfatase family.</text>
</comment>
<dbReference type="InterPro" id="IPR024607">
    <property type="entry name" value="Sulfatase_CS"/>
</dbReference>
<feature type="non-terminal residue" evidence="5">
    <location>
        <position position="1"/>
    </location>
</feature>
<reference evidence="6" key="1">
    <citation type="submission" date="2022-10" db="EMBL/GenBank/DDBJ databases">
        <title>Genome assembly of Pristionchus species.</title>
        <authorList>
            <person name="Yoshida K."/>
            <person name="Sommer R.J."/>
        </authorList>
    </citation>
    <scope>NUCLEOTIDE SEQUENCE [LARGE SCALE GENOMIC DNA]</scope>
    <source>
        <strain evidence="6">RS5460</strain>
    </source>
</reference>